<feature type="compositionally biased region" description="Basic and acidic residues" evidence="8">
    <location>
        <begin position="68"/>
        <end position="78"/>
    </location>
</feature>
<dbReference type="Gene3D" id="3.40.50.150">
    <property type="entry name" value="Vaccinia Virus protein VP39"/>
    <property type="match status" value="1"/>
</dbReference>
<dbReference type="GO" id="GO:0005763">
    <property type="term" value="C:mitochondrial small ribosomal subunit"/>
    <property type="evidence" value="ECO:0007669"/>
    <property type="project" value="TreeGrafter"/>
</dbReference>
<dbReference type="STRING" id="2025994.A0A2T3A9H2"/>
<feature type="region of interest" description="Disordered" evidence="8">
    <location>
        <begin position="232"/>
        <end position="260"/>
    </location>
</feature>
<keyword evidence="3" id="KW-0809">Transit peptide</keyword>
<evidence type="ECO:0000256" key="8">
    <source>
        <dbReference type="SAM" id="MobiDB-lite"/>
    </source>
</evidence>
<dbReference type="Pfam" id="PF09243">
    <property type="entry name" value="Rsm22"/>
    <property type="match status" value="1"/>
</dbReference>
<feature type="region of interest" description="Disordered" evidence="8">
    <location>
        <begin position="909"/>
        <end position="942"/>
    </location>
</feature>
<feature type="region of interest" description="Disordered" evidence="8">
    <location>
        <begin position="182"/>
        <end position="210"/>
    </location>
</feature>
<dbReference type="InterPro" id="IPR029063">
    <property type="entry name" value="SAM-dependent_MTases_sf"/>
</dbReference>
<protein>
    <submittedName>
        <fullName evidence="9">Mitochondrial small ribosomal subunit Rsm22-domain-containing protein</fullName>
    </submittedName>
</protein>
<dbReference type="PANTHER" id="PTHR13184">
    <property type="entry name" value="37S RIBOSOMAL PROTEIN S22"/>
    <property type="match status" value="1"/>
</dbReference>
<dbReference type="GO" id="GO:0046872">
    <property type="term" value="F:metal ion binding"/>
    <property type="evidence" value="ECO:0007669"/>
    <property type="project" value="UniProtKB-KW"/>
</dbReference>
<feature type="region of interest" description="Disordered" evidence="8">
    <location>
        <begin position="55"/>
        <end position="103"/>
    </location>
</feature>
<keyword evidence="2" id="KW-0479">Metal-binding</keyword>
<comment type="function">
    <text evidence="7">Mitochondrial ribosome (mitoribosome) assembly factor. Binds at the interface of the head and body domains of the mitochondrial small ribosomal subunit (mt-SSU), occluding the mRNA channel and preventing compaction of the head domain towards the body. Probable inactive methyltransferase: retains the characteristic folding and ability to bind S-adenosyl-L-methionine, but it probably lost its methyltransferase activity.</text>
</comment>
<dbReference type="GO" id="GO:0006412">
    <property type="term" value="P:translation"/>
    <property type="evidence" value="ECO:0007669"/>
    <property type="project" value="InterPro"/>
</dbReference>
<dbReference type="GO" id="GO:0051536">
    <property type="term" value="F:iron-sulfur cluster binding"/>
    <property type="evidence" value="ECO:0007669"/>
    <property type="project" value="UniProtKB-KW"/>
</dbReference>
<evidence type="ECO:0000256" key="7">
    <source>
        <dbReference type="ARBA" id="ARBA00045681"/>
    </source>
</evidence>
<evidence type="ECO:0000313" key="10">
    <source>
        <dbReference type="Proteomes" id="UP000241462"/>
    </source>
</evidence>
<gene>
    <name evidence="9" type="ORF">BD289DRAFT_432557</name>
</gene>
<proteinExistence type="predicted"/>
<evidence type="ECO:0000256" key="1">
    <source>
        <dbReference type="ARBA" id="ARBA00004173"/>
    </source>
</evidence>
<evidence type="ECO:0000256" key="5">
    <source>
        <dbReference type="ARBA" id="ARBA00023014"/>
    </source>
</evidence>
<feature type="compositionally biased region" description="Acidic residues" evidence="8">
    <location>
        <begin position="239"/>
        <end position="253"/>
    </location>
</feature>
<feature type="region of interest" description="Disordered" evidence="8">
    <location>
        <begin position="298"/>
        <end position="343"/>
    </location>
</feature>
<dbReference type="GO" id="GO:0008168">
    <property type="term" value="F:methyltransferase activity"/>
    <property type="evidence" value="ECO:0007669"/>
    <property type="project" value="InterPro"/>
</dbReference>
<name>A0A2T3A9H2_9PEZI</name>
<keyword evidence="4" id="KW-0408">Iron</keyword>
<dbReference type="GO" id="GO:0003735">
    <property type="term" value="F:structural constituent of ribosome"/>
    <property type="evidence" value="ECO:0007669"/>
    <property type="project" value="TreeGrafter"/>
</dbReference>
<feature type="compositionally biased region" description="Acidic residues" evidence="8">
    <location>
        <begin position="307"/>
        <end position="333"/>
    </location>
</feature>
<feature type="compositionally biased region" description="Basic and acidic residues" evidence="8">
    <location>
        <begin position="928"/>
        <end position="942"/>
    </location>
</feature>
<comment type="subcellular location">
    <subcellularLocation>
        <location evidence="1">Mitochondrion</location>
    </subcellularLocation>
</comment>
<dbReference type="InterPro" id="IPR052571">
    <property type="entry name" value="Mt_RNA_Methyltransferase"/>
</dbReference>
<evidence type="ECO:0000256" key="3">
    <source>
        <dbReference type="ARBA" id="ARBA00022946"/>
    </source>
</evidence>
<dbReference type="PANTHER" id="PTHR13184:SF5">
    <property type="entry name" value="METHYLTRANSFERASE-LIKE PROTEIN 17, MITOCHONDRIAL"/>
    <property type="match status" value="1"/>
</dbReference>
<dbReference type="InterPro" id="IPR015324">
    <property type="entry name" value="Ribosomal_Rsm22-like"/>
</dbReference>
<keyword evidence="6" id="KW-0496">Mitochondrion</keyword>
<feature type="region of interest" description="Disordered" evidence="8">
    <location>
        <begin position="123"/>
        <end position="168"/>
    </location>
</feature>
<feature type="compositionally biased region" description="Basic and acidic residues" evidence="8">
    <location>
        <begin position="89"/>
        <end position="100"/>
    </location>
</feature>
<sequence>MLATRRRLQHGCPSCTAQILRFYISSIAEIAPAATAPRRATRPVFSRTQCRTRAGAARLFSTSSTRLQETRPENENKDQSLQPGQLPDKAVRQQDEHASDEQIAEEAADELDEEFDRLLDEGFDPEEDQHQSDEEPVADAPEEADPETVVRRAKRMFGNTLPPDYLSAEEYRIYTRLYGSPLRATSPEDVGFGSFGEEDFEEPKRPPPKAMLLRQDADGTLEEIEYTAEKLQEVRLNEEGEEDILAEEEEEPEIEARPPNEAQIEFIEANASTEREYEALLRLQQDFEVARIKAIQQQRQMDKENAAEEQDEDEDIEEEQEVDEDEEEEDPEAAEIRSWFPDAQGARVHQFTAEGRFTTSPRTLHLPRTDFVQPINEMLKRTDTVHIRATAEKHFGGPGLPHSPATPSFAKNMQQKGLGLEAAFPKMTAIEADAFISTALPGIYASAMSALVEVRKRLGPEWIRSLLNRKDDDGAGPRVLDVGAGGAGLSAWQNVLQTEWNMLREGDKDLPAEPPGKRTVIVGSYHLRSRISQFLHNTQFLPRLPNYASIDNSEKQLDAPEVPQKRKVYDVIIATHVLVPMDKEWRRRDFLNQLWSMLSPNGGVLIVLEKGHPRGFEAVAEVRQRLLDEFILAPTAKPRWQTTQPELEERIREPGMIIAPCTNHSKCPMYLTPGISPGRKDFCHFSQRFIRPQFLQKIMGASHRNHEDINFSYVAIRRGMPAKTEEAGIDVDKSDDTSPSSSVFARAARMLNDAQVNPFPQGEVATEAALKGYESVAADSASRPHPLSLPRNVFPPLKRKGHVTLDLCTPAGTIERWTVPKSFSKQAYHDARKARWGDLWALGAKTRVRRNIRLGRGVKEGERVPDDAGIRAARAAALNGFDAKGRRVNGRKLNVIDVEQNEVGMLAARSKGLQSKRPERRTKGGRLPPRERNKMNLDDFDG</sequence>
<dbReference type="SUPFAM" id="SSF53335">
    <property type="entry name" value="S-adenosyl-L-methionine-dependent methyltransferases"/>
    <property type="match status" value="1"/>
</dbReference>
<evidence type="ECO:0000256" key="6">
    <source>
        <dbReference type="ARBA" id="ARBA00023128"/>
    </source>
</evidence>
<organism evidence="9 10">
    <name type="scientific">Coniella lustricola</name>
    <dbReference type="NCBI Taxonomy" id="2025994"/>
    <lineage>
        <taxon>Eukaryota</taxon>
        <taxon>Fungi</taxon>
        <taxon>Dikarya</taxon>
        <taxon>Ascomycota</taxon>
        <taxon>Pezizomycotina</taxon>
        <taxon>Sordariomycetes</taxon>
        <taxon>Sordariomycetidae</taxon>
        <taxon>Diaporthales</taxon>
        <taxon>Schizoparmaceae</taxon>
        <taxon>Coniella</taxon>
    </lineage>
</organism>
<feature type="compositionally biased region" description="Acidic residues" evidence="8">
    <location>
        <begin position="134"/>
        <end position="146"/>
    </location>
</feature>
<dbReference type="Proteomes" id="UP000241462">
    <property type="component" value="Unassembled WGS sequence"/>
</dbReference>
<accession>A0A2T3A9H2</accession>
<evidence type="ECO:0000313" key="9">
    <source>
        <dbReference type="EMBL" id="PSR87225.1"/>
    </source>
</evidence>
<dbReference type="OrthoDB" id="421327at2759"/>
<evidence type="ECO:0000256" key="2">
    <source>
        <dbReference type="ARBA" id="ARBA00022723"/>
    </source>
</evidence>
<evidence type="ECO:0000256" key="4">
    <source>
        <dbReference type="ARBA" id="ARBA00023004"/>
    </source>
</evidence>
<dbReference type="InParanoid" id="A0A2T3A9H2"/>
<reference evidence="9 10" key="1">
    <citation type="journal article" date="2018" name="Mycol. Prog.">
        <title>Coniella lustricola, a new species from submerged detritus.</title>
        <authorList>
            <person name="Raudabaugh D.B."/>
            <person name="Iturriaga T."/>
            <person name="Carver A."/>
            <person name="Mondo S."/>
            <person name="Pangilinan J."/>
            <person name="Lipzen A."/>
            <person name="He G."/>
            <person name="Amirebrahimi M."/>
            <person name="Grigoriev I.V."/>
            <person name="Miller A.N."/>
        </authorList>
    </citation>
    <scope>NUCLEOTIDE SEQUENCE [LARGE SCALE GENOMIC DNA]</scope>
    <source>
        <strain evidence="9 10">B22-T-1</strain>
    </source>
</reference>
<dbReference type="AlphaFoldDB" id="A0A2T3A9H2"/>
<keyword evidence="5" id="KW-0411">Iron-sulfur</keyword>
<dbReference type="EMBL" id="KZ678431">
    <property type="protein sequence ID" value="PSR87225.1"/>
    <property type="molecule type" value="Genomic_DNA"/>
</dbReference>
<keyword evidence="10" id="KW-1185">Reference proteome</keyword>